<dbReference type="PANTHER" id="PTHR42716">
    <property type="entry name" value="L-ASPARTATE OXIDASE"/>
    <property type="match status" value="1"/>
</dbReference>
<dbReference type="AlphaFoldDB" id="A0A814LEX0"/>
<name>A0A814LEX0_ADIRI</name>
<dbReference type="Proteomes" id="UP000663852">
    <property type="component" value="Unassembled WGS sequence"/>
</dbReference>
<dbReference type="GO" id="GO:0009435">
    <property type="term" value="P:NAD+ biosynthetic process"/>
    <property type="evidence" value="ECO:0007669"/>
    <property type="project" value="InterPro"/>
</dbReference>
<dbReference type="Pfam" id="PF12831">
    <property type="entry name" value="FAD_oxidored"/>
    <property type="match status" value="1"/>
</dbReference>
<evidence type="ECO:0000313" key="2">
    <source>
        <dbReference type="EMBL" id="CAF1065226.1"/>
    </source>
</evidence>
<gene>
    <name evidence="3" type="ORF">EDS130_LOCUS28625</name>
    <name evidence="2" type="ORF">XAT740_LOCUS16507</name>
</gene>
<dbReference type="EMBL" id="CAJNOR010001053">
    <property type="protein sequence ID" value="CAF1065226.1"/>
    <property type="molecule type" value="Genomic_DNA"/>
</dbReference>
<evidence type="ECO:0008006" key="5">
    <source>
        <dbReference type="Google" id="ProtNLM"/>
    </source>
</evidence>
<protein>
    <recommendedName>
        <fullName evidence="5">FAD dependent oxidoreductase</fullName>
    </recommendedName>
</protein>
<keyword evidence="1" id="KW-0732">Signal</keyword>
<dbReference type="EMBL" id="CAJNOJ010000187">
    <property type="protein sequence ID" value="CAF1263175.1"/>
    <property type="molecule type" value="Genomic_DNA"/>
</dbReference>
<comment type="caution">
    <text evidence="2">The sequence shown here is derived from an EMBL/GenBank/DDBJ whole genome shotgun (WGS) entry which is preliminary data.</text>
</comment>
<dbReference type="PANTHER" id="PTHR42716:SF1">
    <property type="entry name" value="SLL0471 PROTEIN"/>
    <property type="match status" value="1"/>
</dbReference>
<organism evidence="2 4">
    <name type="scientific">Adineta ricciae</name>
    <name type="common">Rotifer</name>
    <dbReference type="NCBI Taxonomy" id="249248"/>
    <lineage>
        <taxon>Eukaryota</taxon>
        <taxon>Metazoa</taxon>
        <taxon>Spiralia</taxon>
        <taxon>Gnathifera</taxon>
        <taxon>Rotifera</taxon>
        <taxon>Eurotatoria</taxon>
        <taxon>Bdelloidea</taxon>
        <taxon>Adinetida</taxon>
        <taxon>Adinetidae</taxon>
        <taxon>Adineta</taxon>
    </lineage>
</organism>
<dbReference type="Proteomes" id="UP000663828">
    <property type="component" value="Unassembled WGS sequence"/>
</dbReference>
<evidence type="ECO:0000313" key="3">
    <source>
        <dbReference type="EMBL" id="CAF1263175.1"/>
    </source>
</evidence>
<evidence type="ECO:0000313" key="4">
    <source>
        <dbReference type="Proteomes" id="UP000663828"/>
    </source>
</evidence>
<proteinExistence type="predicted"/>
<dbReference type="OrthoDB" id="10010588at2759"/>
<accession>A0A814LEX0</accession>
<feature type="chain" id="PRO_5036225119" description="FAD dependent oxidoreductase" evidence="1">
    <location>
        <begin position="18"/>
        <end position="558"/>
    </location>
</feature>
<sequence>MLLYTLMLLCLIQSINSSIRTIDDCQLLIVGGTTSALGAILSASKFIKGNACVLEPTDWIGGQLTAELLSAPDFAGQVLRDKDTNFTLDVGSIDRQMDNQNPLFAKMLSVLGDTGRCWVSPKCSIPNLFHSEAIVPELNNTRIFYNTVIKRIDKDASGRRIIQIEAIQRTPIQSSTERCRFLSEELPDWYSPTDSAWFTKTQLSFTNIAYVMDGSSWGEALVLSNASYLQGVMERFDGDTSGIGDSTCGQAFTIDFLQQLRETPTDEPPNPLPEPTGGANYTFESLTWERIWTYRRVNTSAPNANIVAANDITIQNWAGGNDYKKEFFFLSLSDTQHQRDTNQWQGGVNLDAIQNAEREAYGYHYWYRNNSPPQWTNRTVLVRSVSATGTCHGLAKMPYLRESRRSIGVGDFLMNITTISGHARDLHGYIFEDRLCIGTYNADIHPMHCNYSSYIKEQYPILPFYIPLRAMTNRDIDNLIVIGKTMAQSFLVNSATRLHPIEFSIGQAAGVVGVYAVQNKLSKVADMLEEDHLKRVQTLVKILTPASWTINGTRYPDD</sequence>
<feature type="signal peptide" evidence="1">
    <location>
        <begin position="1"/>
        <end position="17"/>
    </location>
</feature>
<evidence type="ECO:0000256" key="1">
    <source>
        <dbReference type="SAM" id="SignalP"/>
    </source>
</evidence>
<dbReference type="GO" id="GO:0008734">
    <property type="term" value="F:L-aspartate oxidase activity"/>
    <property type="evidence" value="ECO:0007669"/>
    <property type="project" value="InterPro"/>
</dbReference>
<reference evidence="2" key="1">
    <citation type="submission" date="2021-02" db="EMBL/GenBank/DDBJ databases">
        <authorList>
            <person name="Nowell W R."/>
        </authorList>
    </citation>
    <scope>NUCLEOTIDE SEQUENCE</scope>
</reference>
<keyword evidence="4" id="KW-1185">Reference proteome</keyword>
<dbReference type="InterPro" id="IPR005288">
    <property type="entry name" value="NadB"/>
</dbReference>